<evidence type="ECO:0000313" key="8">
    <source>
        <dbReference type="Proteomes" id="UP000264215"/>
    </source>
</evidence>
<sequence length="80" mass="9580">MKKILLFLIDFYRKKISPRTRPRCRFYPTCSTYTFEAIERFGALKGLILGSWRILRCNPFNPGGFDEVPDHFTLLRRHEK</sequence>
<evidence type="ECO:0000256" key="2">
    <source>
        <dbReference type="HAMAP-Rule" id="MF_00386"/>
    </source>
</evidence>
<dbReference type="PANTHER" id="PTHR33383">
    <property type="entry name" value="MEMBRANE PROTEIN INSERTION EFFICIENCY FACTOR-RELATED"/>
    <property type="match status" value="1"/>
</dbReference>
<dbReference type="EMBL" id="LGGW01000030">
    <property type="protein sequence ID" value="KUK90533.1"/>
    <property type="molecule type" value="Genomic_DNA"/>
</dbReference>
<dbReference type="Proteomes" id="UP000055014">
    <property type="component" value="Unassembled WGS sequence"/>
</dbReference>
<dbReference type="PATRIC" id="fig|1236046.5.peg.1741"/>
<keyword evidence="2" id="KW-0472">Membrane</keyword>
<dbReference type="PANTHER" id="PTHR33383:SF1">
    <property type="entry name" value="MEMBRANE PROTEIN INSERTION EFFICIENCY FACTOR-RELATED"/>
    <property type="match status" value="1"/>
</dbReference>
<comment type="caution">
    <text evidence="5">The sequence shown here is derived from an EMBL/GenBank/DDBJ whole genome shotgun (WGS) entry which is preliminary data.</text>
</comment>
<protein>
    <recommendedName>
        <fullName evidence="2">Putative membrane protein insertion efficiency factor</fullName>
    </recommendedName>
</protein>
<reference evidence="5" key="1">
    <citation type="journal article" date="2015" name="MBio">
        <title>Genome-resolved metagenomic analysis reveals roles for candidate phyla and other microbial community members in biogeochemical transformations in oil reservoirs.</title>
        <authorList>
            <person name="Hu P."/>
            <person name="Tom L."/>
            <person name="Singh A."/>
            <person name="Thomas B.C."/>
            <person name="Baker B.J."/>
            <person name="Piceno Y.M."/>
            <person name="Andersen G.L."/>
            <person name="Banfield J.F."/>
        </authorList>
    </citation>
    <scope>NUCLEOTIDE SEQUENCE [LARGE SCALE GENOMIC DNA]</scope>
    <source>
        <strain evidence="4">46_47</strain>
        <strain evidence="5">46_70</strain>
    </source>
</reference>
<comment type="function">
    <text evidence="2">Could be involved in insertion of integral membrane proteins into the membrane.</text>
</comment>
<name>A0A101I846_9BACT</name>
<accession>A0A101I846</accession>
<dbReference type="EMBL" id="LGGH01000013">
    <property type="protein sequence ID" value="KUK68442.1"/>
    <property type="molecule type" value="Genomic_DNA"/>
</dbReference>
<evidence type="ECO:0000313" key="4">
    <source>
        <dbReference type="EMBL" id="KUK68442.1"/>
    </source>
</evidence>
<dbReference type="HAMAP" id="MF_00386">
    <property type="entry name" value="UPF0161_YidD"/>
    <property type="match status" value="1"/>
</dbReference>
<dbReference type="AlphaFoldDB" id="A0A101I846"/>
<evidence type="ECO:0000313" key="5">
    <source>
        <dbReference type="EMBL" id="KUK90533.1"/>
    </source>
</evidence>
<dbReference type="Proteomes" id="UP000054260">
    <property type="component" value="Unassembled WGS sequence"/>
</dbReference>
<reference evidence="6 7" key="2">
    <citation type="journal article" date="2015" name="MBio">
        <title>Genome-Resolved Metagenomic Analysis Reveals Roles for Candidate Phyla and Other Microbial Community Members in Biogeochemical Transformations in Oil Reservoirs.</title>
        <authorList>
            <person name="Hu P."/>
            <person name="Tom L."/>
            <person name="Singh A."/>
            <person name="Thomas B.C."/>
            <person name="Baker B.J."/>
            <person name="Piceno Y.M."/>
            <person name="Andersen G.L."/>
            <person name="Banfield J.F."/>
        </authorList>
    </citation>
    <scope>NUCLEOTIDE SEQUENCE [LARGE SCALE GENOMIC DNA]</scope>
</reference>
<gene>
    <name evidence="3" type="ORF">DIT26_04190</name>
    <name evidence="4" type="ORF">XD86_0182</name>
    <name evidence="5" type="ORF">XE02_0500</name>
</gene>
<dbReference type="Proteomes" id="UP000264215">
    <property type="component" value="Unassembled WGS sequence"/>
</dbReference>
<organism evidence="5 7">
    <name type="scientific">Mesotoga infera</name>
    <dbReference type="NCBI Taxonomy" id="1236046"/>
    <lineage>
        <taxon>Bacteria</taxon>
        <taxon>Thermotogati</taxon>
        <taxon>Thermotogota</taxon>
        <taxon>Thermotogae</taxon>
        <taxon>Kosmotogales</taxon>
        <taxon>Kosmotogaceae</taxon>
        <taxon>Mesotoga</taxon>
    </lineage>
</organism>
<dbReference type="EMBL" id="DQBS01000103">
    <property type="protein sequence ID" value="HCO69774.1"/>
    <property type="molecule type" value="Genomic_DNA"/>
</dbReference>
<dbReference type="NCBIfam" id="TIGR00278">
    <property type="entry name" value="membrane protein insertion efficiency factor YidD"/>
    <property type="match status" value="1"/>
</dbReference>
<evidence type="ECO:0000313" key="6">
    <source>
        <dbReference type="Proteomes" id="UP000054260"/>
    </source>
</evidence>
<dbReference type="InterPro" id="IPR002696">
    <property type="entry name" value="Membr_insert_effic_factor_YidD"/>
</dbReference>
<evidence type="ECO:0000256" key="1">
    <source>
        <dbReference type="ARBA" id="ARBA00022475"/>
    </source>
</evidence>
<dbReference type="GO" id="GO:0005886">
    <property type="term" value="C:plasma membrane"/>
    <property type="evidence" value="ECO:0007669"/>
    <property type="project" value="UniProtKB-SubCell"/>
</dbReference>
<evidence type="ECO:0000313" key="3">
    <source>
        <dbReference type="EMBL" id="HCO69774.1"/>
    </source>
</evidence>
<dbReference type="SMART" id="SM01234">
    <property type="entry name" value="Haemolytic"/>
    <property type="match status" value="1"/>
</dbReference>
<reference evidence="3 8" key="3">
    <citation type="journal article" date="2018" name="Nat. Biotechnol.">
        <title>A standardized bacterial taxonomy based on genome phylogeny substantially revises the tree of life.</title>
        <authorList>
            <person name="Parks D.H."/>
            <person name="Chuvochina M."/>
            <person name="Waite D.W."/>
            <person name="Rinke C."/>
            <person name="Skarshewski A."/>
            <person name="Chaumeil P.A."/>
            <person name="Hugenholtz P."/>
        </authorList>
    </citation>
    <scope>NUCLEOTIDE SEQUENCE [LARGE SCALE GENOMIC DNA]</scope>
    <source>
        <strain evidence="3">UBA9905</strain>
    </source>
</reference>
<keyword evidence="1 2" id="KW-1003">Cell membrane</keyword>
<evidence type="ECO:0000313" key="7">
    <source>
        <dbReference type="Proteomes" id="UP000055014"/>
    </source>
</evidence>
<dbReference type="Pfam" id="PF01809">
    <property type="entry name" value="YidD"/>
    <property type="match status" value="1"/>
</dbReference>
<proteinExistence type="inferred from homology"/>
<comment type="subcellular location">
    <subcellularLocation>
        <location evidence="2">Cell membrane</location>
        <topology evidence="2">Peripheral membrane protein</topology>
        <orientation evidence="2">Cytoplasmic side</orientation>
    </subcellularLocation>
</comment>
<comment type="similarity">
    <text evidence="2">Belongs to the UPF0161 family.</text>
</comment>